<gene>
    <name evidence="1" type="ORF">NFI95_02530</name>
</gene>
<evidence type="ECO:0000313" key="2">
    <source>
        <dbReference type="Proteomes" id="UP001524587"/>
    </source>
</evidence>
<comment type="caution">
    <text evidence="1">The sequence shown here is derived from an EMBL/GenBank/DDBJ whole genome shotgun (WGS) entry which is preliminary data.</text>
</comment>
<protein>
    <submittedName>
        <fullName evidence="1">DUF3142 domain-containing protein</fullName>
    </submittedName>
</protein>
<dbReference type="InterPro" id="IPR021488">
    <property type="entry name" value="DUF3142"/>
</dbReference>
<dbReference type="EMBL" id="JAMSKV010000001">
    <property type="protein sequence ID" value="MCQ8277326.1"/>
    <property type="molecule type" value="Genomic_DNA"/>
</dbReference>
<dbReference type="Pfam" id="PF11340">
    <property type="entry name" value="DUF3142"/>
    <property type="match status" value="1"/>
</dbReference>
<dbReference type="Proteomes" id="UP001524587">
    <property type="component" value="Unassembled WGS sequence"/>
</dbReference>
<name>A0ABT1W391_9PROT</name>
<keyword evidence="2" id="KW-1185">Reference proteome</keyword>
<accession>A0ABT1W391</accession>
<organism evidence="1 2">
    <name type="scientific">Endosaccharibacter trunci</name>
    <dbReference type="NCBI Taxonomy" id="2812733"/>
    <lineage>
        <taxon>Bacteria</taxon>
        <taxon>Pseudomonadati</taxon>
        <taxon>Pseudomonadota</taxon>
        <taxon>Alphaproteobacteria</taxon>
        <taxon>Acetobacterales</taxon>
        <taxon>Acetobacteraceae</taxon>
        <taxon>Endosaccharibacter</taxon>
    </lineage>
</organism>
<evidence type="ECO:0000313" key="1">
    <source>
        <dbReference type="EMBL" id="MCQ8277326.1"/>
    </source>
</evidence>
<dbReference type="RefSeq" id="WP_422862756.1">
    <property type="nucleotide sequence ID" value="NZ_JAMSKV010000001.1"/>
</dbReference>
<sequence length="330" mass="35767">MAGFRVLVAEWPPEGRVVRPAVDWPALDRTGRPVTAVLRVDGSGALPDPASIAAAIPVGRHLAGIEIDFDCPTRRLGEYRSFLLALRPVLPRGLRLGITALPDWLRSSGFTALTRAVDQPVLQLHATDDPRDGLFDAARMRRRVRAMSRLSARPFLVSLPSYGVRVVLDPNGQLRATEAERSLLMGGAGRDLFVSPGAMARAVAWLERDPPFRLAGLVWFRVPTGEDRRSWSPGSWCAVLARQPAEAVATLERESGEPEILRLANRSDLDAPLPDTILLDAACLAADGAGPYRRDGSLLRRIDGSMMPAHSVLTVGWERCPAGGNGESGR</sequence>
<reference evidence="1 2" key="1">
    <citation type="submission" date="2022-06" db="EMBL/GenBank/DDBJ databases">
        <title>Endosaccharibacter gen. nov., sp. nov., endophytic bacteria isolated from sugarcane.</title>
        <authorList>
            <person name="Pitiwittayakul N."/>
            <person name="Yukphan P."/>
            <person name="Charoenyingcharoen P."/>
            <person name="Tanasupawat S."/>
        </authorList>
    </citation>
    <scope>NUCLEOTIDE SEQUENCE [LARGE SCALE GENOMIC DNA]</scope>
    <source>
        <strain evidence="1 2">KSS8</strain>
    </source>
</reference>
<proteinExistence type="predicted"/>